<dbReference type="AlphaFoldDB" id="A0A1I0YRF4"/>
<sequence>MHAALLAAVEETAEHVNELPVPPIVFGLGAFAGLIGLLLFTFAFRSIGSRH</sequence>
<keyword evidence="1" id="KW-0812">Transmembrane</keyword>
<keyword evidence="1" id="KW-0472">Membrane</keyword>
<keyword evidence="3" id="KW-1185">Reference proteome</keyword>
<evidence type="ECO:0000256" key="1">
    <source>
        <dbReference type="SAM" id="Phobius"/>
    </source>
</evidence>
<feature type="transmembrane region" description="Helical" evidence="1">
    <location>
        <begin position="24"/>
        <end position="44"/>
    </location>
</feature>
<accession>A0A1I0YRF4</accession>
<evidence type="ECO:0000313" key="2">
    <source>
        <dbReference type="EMBL" id="SFB15376.1"/>
    </source>
</evidence>
<dbReference type="EMBL" id="FOKA01000008">
    <property type="protein sequence ID" value="SFB15376.1"/>
    <property type="molecule type" value="Genomic_DNA"/>
</dbReference>
<name>A0A1I0YRF4_9CELL</name>
<gene>
    <name evidence="2" type="ORF">SAMN05421867_10891</name>
</gene>
<proteinExistence type="predicted"/>
<dbReference type="STRING" id="988821.SAMN05421867_10891"/>
<dbReference type="Proteomes" id="UP000199012">
    <property type="component" value="Unassembled WGS sequence"/>
</dbReference>
<protein>
    <submittedName>
        <fullName evidence="2">Uncharacterized protein</fullName>
    </submittedName>
</protein>
<dbReference type="RefSeq" id="WP_175499478.1">
    <property type="nucleotide sequence ID" value="NZ_BONM01000001.1"/>
</dbReference>
<keyword evidence="1" id="KW-1133">Transmembrane helix</keyword>
<organism evidence="2 3">
    <name type="scientific">Cellulomonas marina</name>
    <dbReference type="NCBI Taxonomy" id="988821"/>
    <lineage>
        <taxon>Bacteria</taxon>
        <taxon>Bacillati</taxon>
        <taxon>Actinomycetota</taxon>
        <taxon>Actinomycetes</taxon>
        <taxon>Micrococcales</taxon>
        <taxon>Cellulomonadaceae</taxon>
        <taxon>Cellulomonas</taxon>
    </lineage>
</organism>
<evidence type="ECO:0000313" key="3">
    <source>
        <dbReference type="Proteomes" id="UP000199012"/>
    </source>
</evidence>
<reference evidence="2 3" key="1">
    <citation type="submission" date="2016-10" db="EMBL/GenBank/DDBJ databases">
        <authorList>
            <person name="de Groot N.N."/>
        </authorList>
    </citation>
    <scope>NUCLEOTIDE SEQUENCE [LARGE SCALE GENOMIC DNA]</scope>
    <source>
        <strain evidence="2 3">CGMCC 4.6945</strain>
    </source>
</reference>